<dbReference type="PANTHER" id="PTHR33307">
    <property type="entry name" value="ALPHA-RHAMNOSIDASE (EUROFUNG)"/>
    <property type="match status" value="1"/>
</dbReference>
<feature type="domain" description="Alpha-L-rhamnosidase six-hairpin glycosidase" evidence="7">
    <location>
        <begin position="479"/>
        <end position="808"/>
    </location>
</feature>
<feature type="chain" id="PRO_5045796418" description="alpha-L-rhamnosidase" evidence="4">
    <location>
        <begin position="18"/>
        <end position="919"/>
    </location>
</feature>
<evidence type="ECO:0000259" key="8">
    <source>
        <dbReference type="Pfam" id="PF17390"/>
    </source>
</evidence>
<dbReference type="InterPro" id="IPR008902">
    <property type="entry name" value="Rhamnosid_concanavalin"/>
</dbReference>
<dbReference type="InterPro" id="IPR012341">
    <property type="entry name" value="6hp_glycosidase-like_sf"/>
</dbReference>
<dbReference type="InterPro" id="IPR016007">
    <property type="entry name" value="Alpha_rhamnosid"/>
</dbReference>
<evidence type="ECO:0000256" key="3">
    <source>
        <dbReference type="ARBA" id="ARBA00022801"/>
    </source>
</evidence>
<dbReference type="Gene3D" id="2.60.420.10">
    <property type="entry name" value="Maltose phosphorylase, domain 3"/>
    <property type="match status" value="1"/>
</dbReference>
<comment type="catalytic activity">
    <reaction evidence="1">
        <text>Hydrolysis of terminal non-reducing alpha-L-rhamnose residues in alpha-L-rhamnosides.</text>
        <dbReference type="EC" id="3.2.1.40"/>
    </reaction>
</comment>
<proteinExistence type="predicted"/>
<dbReference type="Pfam" id="PF17389">
    <property type="entry name" value="Bac_rhamnosid6H"/>
    <property type="match status" value="1"/>
</dbReference>
<dbReference type="EC" id="3.2.1.40" evidence="2"/>
<dbReference type="InterPro" id="IPR013783">
    <property type="entry name" value="Ig-like_fold"/>
</dbReference>
<dbReference type="InterPro" id="IPR013737">
    <property type="entry name" value="Bac_rhamnosid_N"/>
</dbReference>
<evidence type="ECO:0000259" key="6">
    <source>
        <dbReference type="Pfam" id="PF08531"/>
    </source>
</evidence>
<feature type="domain" description="Alpha-L-rhamnosidase C-terminal" evidence="8">
    <location>
        <begin position="812"/>
        <end position="886"/>
    </location>
</feature>
<dbReference type="InterPro" id="IPR035398">
    <property type="entry name" value="Bac_rhamnosid_C"/>
</dbReference>
<protein>
    <recommendedName>
        <fullName evidence="2">alpha-L-rhamnosidase</fullName>
        <ecNumber evidence="2">3.2.1.40</ecNumber>
    </recommendedName>
</protein>
<dbReference type="PIRSF" id="PIRSF010631">
    <property type="entry name" value="A-rhamnsds"/>
    <property type="match status" value="1"/>
</dbReference>
<evidence type="ECO:0000313" key="10">
    <source>
        <dbReference type="Proteomes" id="UP000765802"/>
    </source>
</evidence>
<sequence>MTLILYCLLPFFAFSQATVLRVTDLRCENRRGPIGVDEQHPVLDWKLVTVDDFTRGKYQTAYRVQVASAKELLLNGQADIWDSHKQPWQPGRQVFYNGKVLRSGQTVWWRVKAWDEKDIPTGWSEPDSWSMGLLHPGDWKGRWIRDSGPQPQTDSAMYADNPAPVFRKEFTPVKKISKATLHVSGAGYYEAFINGARVGNRVLDPGQTDYSKRVLYSSYEVTELVGTDKNCIGIMLGNGWYNPLPLRMWGRFNLREALTTGTPSFLLQLDMVYADGSVESVVSDETWKVMDGPVTRNSVYLGEHHDNRKSLPGWNKTGFNDIGWRKVARAKAPGGILQSQFQPPVVIKDTLRPVWVKKQKDGRYLVDFGRNFGGVVRMLAKAPAGTKISVRYGELLYPDGFLNVMTSAAGQVKRKGMGGPGAPDTAYQADQFFCSGKGEEFFQPLFTYHGFRYAEISGYAGELKAEDISGLVMQADLPNAGEFTCSDTVINNIQQVCRNTFLSNVFSVQSDCPHREKFGYGGDIVGVHEAFLNNFDMQGFYAKTVLDFADAARSDGGLTETAPYVGIADAGLGNGSGPIEWGSVHPVLLYRMYQYYGDRRLLERQYPVAKNWIRYLQGKAKENIIDTTLGDHESIDPKDIAVSGTSFYYYNVLLLARMAGILGLAEDADYYNRLADRVKVSFVEKFVDTVSGKVGLGTQSTQAHALYFGLVPEKAIPAAVQWLVSQVANTHSEHIATGIFGTKYVPEVLSRYGYADLAYRLVTRRGFPGWVHMLENGATTLWEHWEYSDNTYSHNHPMFGVVSEWFYRWLAGIRPAEDAVGYDKIIIQPQFGSLSQASAGFLSKHGMVSSSWKKEGEKLTLDLEIPVNTTADIVLPVSSLASITENGQPLQESAGVVIVKNEGGFLHLRAGSGKYHFEW</sequence>
<keyword evidence="4" id="KW-0732">Signal</keyword>
<organism evidence="9 10">
    <name type="scientific">Flavihumibacter stibioxidans</name>
    <dbReference type="NCBI Taxonomy" id="1834163"/>
    <lineage>
        <taxon>Bacteria</taxon>
        <taxon>Pseudomonadati</taxon>
        <taxon>Bacteroidota</taxon>
        <taxon>Chitinophagia</taxon>
        <taxon>Chitinophagales</taxon>
        <taxon>Chitinophagaceae</taxon>
        <taxon>Flavihumibacter</taxon>
    </lineage>
</organism>
<dbReference type="Gene3D" id="1.50.10.10">
    <property type="match status" value="1"/>
</dbReference>
<dbReference type="Proteomes" id="UP000765802">
    <property type="component" value="Unassembled WGS sequence"/>
</dbReference>
<dbReference type="SUPFAM" id="SSF48208">
    <property type="entry name" value="Six-hairpin glycosidases"/>
    <property type="match status" value="1"/>
</dbReference>
<dbReference type="Gene3D" id="2.60.40.10">
    <property type="entry name" value="Immunoglobulins"/>
    <property type="match status" value="1"/>
</dbReference>
<feature type="signal peptide" evidence="4">
    <location>
        <begin position="1"/>
        <end position="17"/>
    </location>
</feature>
<feature type="domain" description="Alpha-L-rhamnosidase concanavalin-like" evidence="5">
    <location>
        <begin position="358"/>
        <end position="473"/>
    </location>
</feature>
<dbReference type="RefSeq" id="WP_187255835.1">
    <property type="nucleotide sequence ID" value="NZ_JBHULF010000006.1"/>
</dbReference>
<gene>
    <name evidence="9" type="ORF">BC349_06155</name>
</gene>
<evidence type="ECO:0000256" key="1">
    <source>
        <dbReference type="ARBA" id="ARBA00001445"/>
    </source>
</evidence>
<dbReference type="Pfam" id="PF08531">
    <property type="entry name" value="Bac_rhamnosid_N"/>
    <property type="match status" value="1"/>
</dbReference>
<feature type="domain" description="Bacterial alpha-L-rhamnosidase N-terminal" evidence="6">
    <location>
        <begin position="174"/>
        <end position="348"/>
    </location>
</feature>
<evidence type="ECO:0000259" key="7">
    <source>
        <dbReference type="Pfam" id="PF17389"/>
    </source>
</evidence>
<evidence type="ECO:0000256" key="2">
    <source>
        <dbReference type="ARBA" id="ARBA00012652"/>
    </source>
</evidence>
<reference evidence="9 10" key="1">
    <citation type="submission" date="2016-07" db="EMBL/GenBank/DDBJ databases">
        <title>Genome analysis of Flavihumibacter stibioxidans YS-17.</title>
        <authorList>
            <person name="Shi K."/>
            <person name="Han Y."/>
            <person name="Wang G."/>
        </authorList>
    </citation>
    <scope>NUCLEOTIDE SEQUENCE [LARGE SCALE GENOMIC DNA]</scope>
    <source>
        <strain evidence="9 10">YS-17</strain>
    </source>
</reference>
<evidence type="ECO:0000256" key="4">
    <source>
        <dbReference type="SAM" id="SignalP"/>
    </source>
</evidence>
<accession>A0ABR7M731</accession>
<name>A0ABR7M731_9BACT</name>
<dbReference type="Pfam" id="PF17390">
    <property type="entry name" value="Bac_rhamnosid_C"/>
    <property type="match status" value="1"/>
</dbReference>
<dbReference type="InterPro" id="IPR035396">
    <property type="entry name" value="Bac_rhamnosid6H"/>
</dbReference>
<dbReference type="PANTHER" id="PTHR33307:SF6">
    <property type="entry name" value="ALPHA-RHAMNOSIDASE (EUROFUNG)-RELATED"/>
    <property type="match status" value="1"/>
</dbReference>
<keyword evidence="3" id="KW-0378">Hydrolase</keyword>
<dbReference type="InterPro" id="IPR008928">
    <property type="entry name" value="6-hairpin_glycosidase_sf"/>
</dbReference>
<keyword evidence="10" id="KW-1185">Reference proteome</keyword>
<dbReference type="Pfam" id="PF05592">
    <property type="entry name" value="Bac_rhamnosid"/>
    <property type="match status" value="1"/>
</dbReference>
<evidence type="ECO:0000259" key="5">
    <source>
        <dbReference type="Pfam" id="PF05592"/>
    </source>
</evidence>
<dbReference type="EMBL" id="MBUA01000001">
    <property type="protein sequence ID" value="MBC6490540.1"/>
    <property type="molecule type" value="Genomic_DNA"/>
</dbReference>
<dbReference type="Pfam" id="PF25788">
    <property type="entry name" value="Ig_Rha78A_N"/>
    <property type="match status" value="1"/>
</dbReference>
<dbReference type="Gene3D" id="2.60.120.260">
    <property type="entry name" value="Galactose-binding domain-like"/>
    <property type="match status" value="2"/>
</dbReference>
<evidence type="ECO:0000313" key="9">
    <source>
        <dbReference type="EMBL" id="MBC6490540.1"/>
    </source>
</evidence>
<comment type="caution">
    <text evidence="9">The sequence shown here is derived from an EMBL/GenBank/DDBJ whole genome shotgun (WGS) entry which is preliminary data.</text>
</comment>